<dbReference type="PANTHER" id="PTHR20855:SF3">
    <property type="entry name" value="LD03007P"/>
    <property type="match status" value="1"/>
</dbReference>
<evidence type="ECO:0000256" key="8">
    <source>
        <dbReference type="SAM" id="Phobius"/>
    </source>
</evidence>
<keyword evidence="5 8" id="KW-1133">Transmembrane helix</keyword>
<comment type="caution">
    <text evidence="9">The sequence shown here is derived from an EMBL/GenBank/DDBJ whole genome shotgun (WGS) entry which is preliminary data.</text>
</comment>
<evidence type="ECO:0000256" key="1">
    <source>
        <dbReference type="ARBA" id="ARBA00004651"/>
    </source>
</evidence>
<keyword evidence="6 8" id="KW-0472">Membrane</keyword>
<feature type="transmembrane region" description="Helical" evidence="8">
    <location>
        <begin position="45"/>
        <end position="65"/>
    </location>
</feature>
<feature type="transmembrane region" description="Helical" evidence="8">
    <location>
        <begin position="195"/>
        <end position="216"/>
    </location>
</feature>
<accession>A0A845RNB9</accession>
<feature type="transmembrane region" description="Helical" evidence="8">
    <location>
        <begin position="109"/>
        <end position="128"/>
    </location>
</feature>
<dbReference type="InterPro" id="IPR005744">
    <property type="entry name" value="Hy-lIII"/>
</dbReference>
<keyword evidence="7" id="KW-0479">Metal-binding</keyword>
<evidence type="ECO:0000256" key="5">
    <source>
        <dbReference type="ARBA" id="ARBA00022989"/>
    </source>
</evidence>
<feature type="binding site" evidence="7">
    <location>
        <position position="194"/>
    </location>
    <ligand>
        <name>Zn(2+)</name>
        <dbReference type="ChEBI" id="CHEBI:29105"/>
    </ligand>
</feature>
<dbReference type="OrthoDB" id="9813689at2"/>
<keyword evidence="7" id="KW-0862">Zinc</keyword>
<dbReference type="Proteomes" id="UP000446348">
    <property type="component" value="Unassembled WGS sequence"/>
</dbReference>
<feature type="transmembrane region" description="Helical" evidence="8">
    <location>
        <begin position="12"/>
        <end position="33"/>
    </location>
</feature>
<proteinExistence type="inferred from homology"/>
<evidence type="ECO:0000313" key="10">
    <source>
        <dbReference type="Proteomes" id="UP000446348"/>
    </source>
</evidence>
<organism evidence="9 10">
    <name type="scientific">Anaerotruncus colihominis</name>
    <dbReference type="NCBI Taxonomy" id="169435"/>
    <lineage>
        <taxon>Bacteria</taxon>
        <taxon>Bacillati</taxon>
        <taxon>Bacillota</taxon>
        <taxon>Clostridia</taxon>
        <taxon>Eubacteriales</taxon>
        <taxon>Oscillospiraceae</taxon>
        <taxon>Anaerotruncus</taxon>
    </lineage>
</organism>
<sequence length="217" mass="23353">MPRIFQRARDPISSYTHFIGAALSLVGLAAMVIELMLTSEQSPLNAVSCILFCLSLIALYSASGVYHFSRAAANVLVVLRKLDHAMIYVLIAGTYTPLLLTLLPAPHGAVFTAAIWAVALAGIVMKLCWINAPRWLGTTLYLLLGWAIAIDLPALAALPVPAVALLAAGGLLYTAGGLIYMVGRPNLSERFGFHELFHLFVIAGSVCHYFLVLLYIA</sequence>
<evidence type="ECO:0000313" key="9">
    <source>
        <dbReference type="EMBL" id="NBI80378.1"/>
    </source>
</evidence>
<dbReference type="Pfam" id="PF03006">
    <property type="entry name" value="HlyIII"/>
    <property type="match status" value="1"/>
</dbReference>
<reference evidence="9 10" key="1">
    <citation type="submission" date="2018-08" db="EMBL/GenBank/DDBJ databases">
        <title>Murine metabolic-syndrome-specific gut microbial biobank.</title>
        <authorList>
            <person name="Liu C."/>
        </authorList>
    </citation>
    <scope>NUCLEOTIDE SEQUENCE [LARGE SCALE GENOMIC DNA]</scope>
    <source>
        <strain evidence="9 10">X69</strain>
    </source>
</reference>
<protein>
    <submittedName>
        <fullName evidence="9">Hemolysin III family protein</fullName>
    </submittedName>
</protein>
<dbReference type="NCBIfam" id="TIGR01065">
    <property type="entry name" value="hlyIII"/>
    <property type="match status" value="1"/>
</dbReference>
<dbReference type="InterPro" id="IPR004254">
    <property type="entry name" value="AdipoR/HlyIII-related"/>
</dbReference>
<feature type="transmembrane region" description="Helical" evidence="8">
    <location>
        <begin position="164"/>
        <end position="183"/>
    </location>
</feature>
<comment type="subcellular location">
    <subcellularLocation>
        <location evidence="1">Cell membrane</location>
        <topology evidence="1">Multi-pass membrane protein</topology>
    </subcellularLocation>
</comment>
<keyword evidence="4 8" id="KW-0812">Transmembrane</keyword>
<evidence type="ECO:0000256" key="6">
    <source>
        <dbReference type="ARBA" id="ARBA00023136"/>
    </source>
</evidence>
<comment type="similarity">
    <text evidence="2">Belongs to the UPF0073 (Hly-III) family.</text>
</comment>
<feature type="transmembrane region" description="Helical" evidence="8">
    <location>
        <begin position="85"/>
        <end position="103"/>
    </location>
</feature>
<dbReference type="EMBL" id="QXWZ01000049">
    <property type="protein sequence ID" value="NBI80378.1"/>
    <property type="molecule type" value="Genomic_DNA"/>
</dbReference>
<evidence type="ECO:0000256" key="3">
    <source>
        <dbReference type="ARBA" id="ARBA00022475"/>
    </source>
</evidence>
<keyword evidence="3" id="KW-1003">Cell membrane</keyword>
<feature type="binding site" evidence="7">
    <location>
        <position position="67"/>
    </location>
    <ligand>
        <name>Zn(2+)</name>
        <dbReference type="ChEBI" id="CHEBI:29105"/>
    </ligand>
</feature>
<evidence type="ECO:0000256" key="4">
    <source>
        <dbReference type="ARBA" id="ARBA00022692"/>
    </source>
</evidence>
<dbReference type="RefSeq" id="WP_160211056.1">
    <property type="nucleotide sequence ID" value="NZ_QXWZ01000049.1"/>
</dbReference>
<name>A0A845RNB9_9FIRM</name>
<feature type="transmembrane region" description="Helical" evidence="8">
    <location>
        <begin position="140"/>
        <end position="158"/>
    </location>
</feature>
<gene>
    <name evidence="9" type="ORF">D3Z39_16255</name>
</gene>
<dbReference type="AlphaFoldDB" id="A0A845RNB9"/>
<dbReference type="GO" id="GO:0140911">
    <property type="term" value="F:pore-forming activity"/>
    <property type="evidence" value="ECO:0007669"/>
    <property type="project" value="InterPro"/>
</dbReference>
<feature type="binding site" evidence="7">
    <location>
        <position position="198"/>
    </location>
    <ligand>
        <name>Zn(2+)</name>
        <dbReference type="ChEBI" id="CHEBI:29105"/>
    </ligand>
</feature>
<dbReference type="GO" id="GO:0046872">
    <property type="term" value="F:metal ion binding"/>
    <property type="evidence" value="ECO:0007669"/>
    <property type="project" value="UniProtKB-KW"/>
</dbReference>
<evidence type="ECO:0000256" key="7">
    <source>
        <dbReference type="PIRSR" id="PIRSR604254-1"/>
    </source>
</evidence>
<dbReference type="PANTHER" id="PTHR20855">
    <property type="entry name" value="ADIPOR/PROGESTIN RECEPTOR-RELATED"/>
    <property type="match status" value="1"/>
</dbReference>
<evidence type="ECO:0000256" key="2">
    <source>
        <dbReference type="ARBA" id="ARBA00008488"/>
    </source>
</evidence>
<dbReference type="GO" id="GO:0005886">
    <property type="term" value="C:plasma membrane"/>
    <property type="evidence" value="ECO:0007669"/>
    <property type="project" value="UniProtKB-SubCell"/>
</dbReference>